<keyword evidence="4" id="KW-0121">Carboxypeptidase</keyword>
<dbReference type="Pfam" id="PF02113">
    <property type="entry name" value="Peptidase_S13"/>
    <property type="match status" value="1"/>
</dbReference>
<dbReference type="PRINTS" id="PR00922">
    <property type="entry name" value="DADACBPTASE3"/>
</dbReference>
<keyword evidence="2 4" id="KW-0378">Hydrolase</keyword>
<dbReference type="RefSeq" id="WP_200786054.1">
    <property type="nucleotide sequence ID" value="NZ_JAEDAO010000001.1"/>
</dbReference>
<comment type="similarity">
    <text evidence="1">Belongs to the peptidase S13 family.</text>
</comment>
<organism evidence="4 5">
    <name type="scientific">Ramlibacter algicola</name>
    <dbReference type="NCBI Taxonomy" id="2795217"/>
    <lineage>
        <taxon>Bacteria</taxon>
        <taxon>Pseudomonadati</taxon>
        <taxon>Pseudomonadota</taxon>
        <taxon>Betaproteobacteria</taxon>
        <taxon>Burkholderiales</taxon>
        <taxon>Comamonadaceae</taxon>
        <taxon>Ramlibacter</taxon>
    </lineage>
</organism>
<dbReference type="EC" id="3.4.16.4" evidence="4"/>
<feature type="chain" id="PRO_5037066604" evidence="3">
    <location>
        <begin position="19"/>
        <end position="460"/>
    </location>
</feature>
<sequence>MRVLLTLFVTWLATAVAAQPLPPEIDAALAAARLPRDAVTIVVTDVDPAKPPRLSHRPTAVVNPASIAKLATTLAGLDALGPAYTWSTAVLADGPVQAGTLQGNLYLKGQGDPKLVQERLWLLLRRVRALGIEHVAGDIVLDHSAFDVPAADPGAFDNEPLRPYNAAPDGLLLNYKSVLLGFVPQADGTARVIAEPPLAGVQWPTFVTLSAGDCGDWRAALRPDFSDPQHPRFAGAYAAACGERTWPLAFPDPRTYATRVIAGAWADAGGRIGGTVRDGAVPEGAVVLATSASPPLGEVVRDINKFSNNVMAQQLFLTLGLQLRGSGTREAAREVLRTWWRERIGGEPPAIDNGSGLSRDERVTAQQLVRLLQYGWSSAVMPEFIASLPIAGADGTMRRSQALASAHLKTGSLRDVWGVAGYVRGPDGRRQVLVAIANHPNAAGMRPVVDALLTWAAKAP</sequence>
<dbReference type="AlphaFoldDB" id="A0A934PYP2"/>
<evidence type="ECO:0000313" key="5">
    <source>
        <dbReference type="Proteomes" id="UP000617041"/>
    </source>
</evidence>
<evidence type="ECO:0000256" key="2">
    <source>
        <dbReference type="ARBA" id="ARBA00022801"/>
    </source>
</evidence>
<gene>
    <name evidence="4" type="primary">dacB</name>
    <name evidence="4" type="ORF">I8E28_01340</name>
</gene>
<dbReference type="EMBL" id="JAEDAO010000001">
    <property type="protein sequence ID" value="MBK0391221.1"/>
    <property type="molecule type" value="Genomic_DNA"/>
</dbReference>
<reference evidence="4" key="1">
    <citation type="submission" date="2020-12" db="EMBL/GenBank/DDBJ databases">
        <title>Ramlibacter sp. nov., isolated from a freshwater alga, Cryptomonas.</title>
        <authorList>
            <person name="Kim H.M."/>
            <person name="Jeon C.O."/>
        </authorList>
    </citation>
    <scope>NUCLEOTIDE SEQUENCE</scope>
    <source>
        <strain evidence="4">CrO1</strain>
    </source>
</reference>
<dbReference type="NCBIfam" id="TIGR00666">
    <property type="entry name" value="PBP4"/>
    <property type="match status" value="1"/>
</dbReference>
<dbReference type="SUPFAM" id="SSF56601">
    <property type="entry name" value="beta-lactamase/transpeptidase-like"/>
    <property type="match status" value="1"/>
</dbReference>
<proteinExistence type="inferred from homology"/>
<dbReference type="InterPro" id="IPR012338">
    <property type="entry name" value="Beta-lactam/transpept-like"/>
</dbReference>
<keyword evidence="3" id="KW-0732">Signal</keyword>
<dbReference type="PANTHER" id="PTHR30023:SF0">
    <property type="entry name" value="PENICILLIN-SENSITIVE CARBOXYPEPTIDASE A"/>
    <property type="match status" value="1"/>
</dbReference>
<evidence type="ECO:0000256" key="3">
    <source>
        <dbReference type="SAM" id="SignalP"/>
    </source>
</evidence>
<keyword evidence="5" id="KW-1185">Reference proteome</keyword>
<protein>
    <submittedName>
        <fullName evidence="4">D-alanyl-D-alanine carboxypeptidase/D-alanyl-D-alanine-endopeptidase</fullName>
        <ecNumber evidence="4">3.4.16.4</ecNumber>
    </submittedName>
</protein>
<dbReference type="Gene3D" id="3.50.80.20">
    <property type="entry name" value="D-Ala-D-Ala carboxypeptidase C, peptidase S13"/>
    <property type="match status" value="1"/>
</dbReference>
<dbReference type="GO" id="GO:0000270">
    <property type="term" value="P:peptidoglycan metabolic process"/>
    <property type="evidence" value="ECO:0007669"/>
    <property type="project" value="TreeGrafter"/>
</dbReference>
<dbReference type="GO" id="GO:0006508">
    <property type="term" value="P:proteolysis"/>
    <property type="evidence" value="ECO:0007669"/>
    <property type="project" value="InterPro"/>
</dbReference>
<dbReference type="GO" id="GO:0009002">
    <property type="term" value="F:serine-type D-Ala-D-Ala carboxypeptidase activity"/>
    <property type="evidence" value="ECO:0007669"/>
    <property type="project" value="UniProtKB-EC"/>
</dbReference>
<dbReference type="InterPro" id="IPR000667">
    <property type="entry name" value="Peptidase_S13"/>
</dbReference>
<accession>A0A934PYP2</accession>
<dbReference type="Proteomes" id="UP000617041">
    <property type="component" value="Unassembled WGS sequence"/>
</dbReference>
<evidence type="ECO:0000313" key="4">
    <source>
        <dbReference type="EMBL" id="MBK0391221.1"/>
    </source>
</evidence>
<name>A0A934PYP2_9BURK</name>
<feature type="signal peptide" evidence="3">
    <location>
        <begin position="1"/>
        <end position="18"/>
    </location>
</feature>
<comment type="caution">
    <text evidence="4">The sequence shown here is derived from an EMBL/GenBank/DDBJ whole genome shotgun (WGS) entry which is preliminary data.</text>
</comment>
<dbReference type="Gene3D" id="3.40.710.10">
    <property type="entry name" value="DD-peptidase/beta-lactamase superfamily"/>
    <property type="match status" value="1"/>
</dbReference>
<dbReference type="PANTHER" id="PTHR30023">
    <property type="entry name" value="D-ALANYL-D-ALANINE CARBOXYPEPTIDASE"/>
    <property type="match status" value="1"/>
</dbReference>
<keyword evidence="4" id="KW-0645">Protease</keyword>
<evidence type="ECO:0000256" key="1">
    <source>
        <dbReference type="ARBA" id="ARBA00006096"/>
    </source>
</evidence>